<dbReference type="CDD" id="cd06170">
    <property type="entry name" value="LuxR_C_like"/>
    <property type="match status" value="1"/>
</dbReference>
<dbReference type="InterPro" id="IPR016032">
    <property type="entry name" value="Sig_transdc_resp-reg_C-effctor"/>
</dbReference>
<dbReference type="SUPFAM" id="SSF75516">
    <property type="entry name" value="Pheromone-binding domain of LuxR-like quorum-sensing transcription factors"/>
    <property type="match status" value="1"/>
</dbReference>
<dbReference type="Proteomes" id="UP000001812">
    <property type="component" value="Chromosome II"/>
</dbReference>
<keyword evidence="2" id="KW-0238">DNA-binding</keyword>
<dbReference type="GO" id="GO:0003677">
    <property type="term" value="F:DNA binding"/>
    <property type="evidence" value="ECO:0007669"/>
    <property type="project" value="UniProtKB-KW"/>
</dbReference>
<keyword evidence="1" id="KW-0805">Transcription regulation</keyword>
<sequence>MEMHDFLQFWLNEFSRSENPQHVISVLTRAAATLGYEYAAYGMRRPFPISNPPILMVSNYPARWQERYIEARFANIDGAVKAALGSDRPVTWSAPANASKSAFWAEALSFGIAHGWSSASRGADGAIGVLTLSRTQDPIDTAEKFRNESIVHWLANVAHASMAPFLPAADEFDPDLTRRETDVLKWTADGKTAYEIALILSISESTVNFHVKNIVSKLGSTNKIQAVAKAALMGML</sequence>
<dbReference type="HOGENOM" id="CLU_072786_7_0_4"/>
<name>A0A0E1VQY5_BURPE</name>
<dbReference type="Pfam" id="PF00196">
    <property type="entry name" value="GerE"/>
    <property type="match status" value="1"/>
</dbReference>
<proteinExistence type="predicted"/>
<dbReference type="SMART" id="SM00421">
    <property type="entry name" value="HTH_LUXR"/>
    <property type="match status" value="1"/>
</dbReference>
<dbReference type="InterPro" id="IPR036693">
    <property type="entry name" value="TF_LuxR_autoind-bd_dom_sf"/>
</dbReference>
<dbReference type="InterPro" id="IPR000792">
    <property type="entry name" value="Tscrpt_reg_LuxR_C"/>
</dbReference>
<gene>
    <name evidence="5" type="ORF">BURPS1710A_A0734</name>
</gene>
<dbReference type="PROSITE" id="PS00622">
    <property type="entry name" value="HTH_LUXR_1"/>
    <property type="match status" value="1"/>
</dbReference>
<keyword evidence="3" id="KW-0804">Transcription</keyword>
<dbReference type="EMBL" id="CM000833">
    <property type="protein sequence ID" value="EET03300.1"/>
    <property type="molecule type" value="Genomic_DNA"/>
</dbReference>
<dbReference type="Gene3D" id="3.30.450.80">
    <property type="entry name" value="Transcription factor LuxR-like, autoinducer-binding domain"/>
    <property type="match status" value="1"/>
</dbReference>
<dbReference type="PANTHER" id="PTHR44688:SF25">
    <property type="entry name" value="HTH LUXR-TYPE DOMAIN-CONTAINING PROTEIN"/>
    <property type="match status" value="1"/>
</dbReference>
<organism evidence="5">
    <name type="scientific">Burkholderia pseudomallei 1710a</name>
    <dbReference type="NCBI Taxonomy" id="320371"/>
    <lineage>
        <taxon>Bacteria</taxon>
        <taxon>Pseudomonadati</taxon>
        <taxon>Pseudomonadota</taxon>
        <taxon>Betaproteobacteria</taxon>
        <taxon>Burkholderiales</taxon>
        <taxon>Burkholderiaceae</taxon>
        <taxon>Burkholderia</taxon>
        <taxon>pseudomallei group</taxon>
    </lineage>
</organism>
<evidence type="ECO:0000259" key="4">
    <source>
        <dbReference type="PROSITE" id="PS50043"/>
    </source>
</evidence>
<dbReference type="InterPro" id="IPR005143">
    <property type="entry name" value="TF_LuxR_autoind-bd_dom"/>
</dbReference>
<evidence type="ECO:0000256" key="3">
    <source>
        <dbReference type="ARBA" id="ARBA00023163"/>
    </source>
</evidence>
<dbReference type="PANTHER" id="PTHR44688">
    <property type="entry name" value="DNA-BINDING TRANSCRIPTIONAL ACTIVATOR DEVR_DOSR"/>
    <property type="match status" value="1"/>
</dbReference>
<dbReference type="PROSITE" id="PS50043">
    <property type="entry name" value="HTH_LUXR_2"/>
    <property type="match status" value="1"/>
</dbReference>
<evidence type="ECO:0000256" key="1">
    <source>
        <dbReference type="ARBA" id="ARBA00023015"/>
    </source>
</evidence>
<reference evidence="5" key="1">
    <citation type="submission" date="2009-05" db="EMBL/GenBank/DDBJ databases">
        <authorList>
            <person name="Harkins D.M."/>
            <person name="DeShazer D."/>
            <person name="Woods D.E."/>
            <person name="Brinkac L.M."/>
            <person name="Brown K.A."/>
            <person name="Hung G.C."/>
            <person name="Tuanyok A."/>
            <person name="Zhang B."/>
            <person name="Nierman W.C."/>
        </authorList>
    </citation>
    <scope>NUCLEOTIDE SEQUENCE [LARGE SCALE GENOMIC DNA]</scope>
    <source>
        <strain evidence="5">1710a</strain>
    </source>
</reference>
<evidence type="ECO:0000256" key="2">
    <source>
        <dbReference type="ARBA" id="ARBA00023125"/>
    </source>
</evidence>
<feature type="domain" description="HTH luxR-type" evidence="4">
    <location>
        <begin position="169"/>
        <end position="234"/>
    </location>
</feature>
<dbReference type="GO" id="GO:0006355">
    <property type="term" value="P:regulation of DNA-templated transcription"/>
    <property type="evidence" value="ECO:0007669"/>
    <property type="project" value="InterPro"/>
</dbReference>
<evidence type="ECO:0000313" key="5">
    <source>
        <dbReference type="EMBL" id="EET03300.1"/>
    </source>
</evidence>
<dbReference type="InterPro" id="IPR036388">
    <property type="entry name" value="WH-like_DNA-bd_sf"/>
</dbReference>
<protein>
    <submittedName>
        <fullName evidence="5">Autoinducer-binding transcriptional regulator, LuxR family</fullName>
    </submittedName>
</protein>
<dbReference type="SUPFAM" id="SSF46894">
    <property type="entry name" value="C-terminal effector domain of the bipartite response regulators"/>
    <property type="match status" value="1"/>
</dbReference>
<dbReference type="Pfam" id="PF03472">
    <property type="entry name" value="Autoind_bind"/>
    <property type="match status" value="1"/>
</dbReference>
<dbReference type="PRINTS" id="PR00038">
    <property type="entry name" value="HTHLUXR"/>
</dbReference>
<accession>A0A0E1VQY5</accession>
<dbReference type="Gene3D" id="1.10.10.10">
    <property type="entry name" value="Winged helix-like DNA-binding domain superfamily/Winged helix DNA-binding domain"/>
    <property type="match status" value="1"/>
</dbReference>
<dbReference type="AlphaFoldDB" id="A0A0E1VQY5"/>